<dbReference type="EMBL" id="BMAO01034434">
    <property type="protein sequence ID" value="GFQ96444.1"/>
    <property type="molecule type" value="Genomic_DNA"/>
</dbReference>
<reference evidence="1" key="1">
    <citation type="submission" date="2020-07" db="EMBL/GenBank/DDBJ databases">
        <title>Multicomponent nature underlies the extraordinary mechanical properties of spider dragline silk.</title>
        <authorList>
            <person name="Kono N."/>
            <person name="Nakamura H."/>
            <person name="Mori M."/>
            <person name="Yoshida Y."/>
            <person name="Ohtoshi R."/>
            <person name="Malay A.D."/>
            <person name="Moran D.A.P."/>
            <person name="Tomita M."/>
            <person name="Numata K."/>
            <person name="Arakawa K."/>
        </authorList>
    </citation>
    <scope>NUCLEOTIDE SEQUENCE</scope>
</reference>
<proteinExistence type="predicted"/>
<protein>
    <submittedName>
        <fullName evidence="1">Uncharacterized protein</fullName>
    </submittedName>
</protein>
<name>A0A8X6I1A7_TRICU</name>
<organism evidence="1 2">
    <name type="scientific">Trichonephila clavata</name>
    <name type="common">Joro spider</name>
    <name type="synonym">Nephila clavata</name>
    <dbReference type="NCBI Taxonomy" id="2740835"/>
    <lineage>
        <taxon>Eukaryota</taxon>
        <taxon>Metazoa</taxon>
        <taxon>Ecdysozoa</taxon>
        <taxon>Arthropoda</taxon>
        <taxon>Chelicerata</taxon>
        <taxon>Arachnida</taxon>
        <taxon>Araneae</taxon>
        <taxon>Araneomorphae</taxon>
        <taxon>Entelegynae</taxon>
        <taxon>Araneoidea</taxon>
        <taxon>Nephilidae</taxon>
        <taxon>Trichonephila</taxon>
    </lineage>
</organism>
<dbReference type="AlphaFoldDB" id="A0A8X6I1A7"/>
<sequence length="86" mass="9999">MRALISLNYRSSTEVTNHLAEENNKTRTHKEDLDFRLVNPYPFRKPTIYLFVHPYHLTSAVRASKNRDGEELMKEKIKNGAVGQVI</sequence>
<gene>
    <name evidence="1" type="ORF">TNCT_25931</name>
</gene>
<accession>A0A8X6I1A7</accession>
<evidence type="ECO:0000313" key="1">
    <source>
        <dbReference type="EMBL" id="GFQ96444.1"/>
    </source>
</evidence>
<comment type="caution">
    <text evidence="1">The sequence shown here is derived from an EMBL/GenBank/DDBJ whole genome shotgun (WGS) entry which is preliminary data.</text>
</comment>
<evidence type="ECO:0000313" key="2">
    <source>
        <dbReference type="Proteomes" id="UP000887116"/>
    </source>
</evidence>
<keyword evidence="2" id="KW-1185">Reference proteome</keyword>
<dbReference type="Proteomes" id="UP000887116">
    <property type="component" value="Unassembled WGS sequence"/>
</dbReference>